<protein>
    <submittedName>
        <fullName evidence="1">Uncharacterized protein</fullName>
    </submittedName>
</protein>
<proteinExistence type="predicted"/>
<evidence type="ECO:0000313" key="2">
    <source>
        <dbReference type="Proteomes" id="UP000296284"/>
    </source>
</evidence>
<reference evidence="1 2" key="1">
    <citation type="submission" date="2019-03" db="EMBL/GenBank/DDBJ databases">
        <title>Complete genome sequence of Citrobacter sp. SNU WT2 isolated from diseased rainbow trout.</title>
        <authorList>
            <person name="Oh W.T."/>
            <person name="Park S.C."/>
        </authorList>
    </citation>
    <scope>NUCLEOTIDE SEQUENCE [LARGE SCALE GENOMIC DNA]</scope>
    <source>
        <strain evidence="1 2">SNU WT2</strain>
        <plasmid evidence="1 2">unnamed1</plasmid>
    </source>
</reference>
<gene>
    <name evidence="1" type="ORF">E4Z61_00320</name>
</gene>
<sequence>MINIKSDMILCILFNYHILYGFPTVQIRKLSVPDLLSGLRRAAAQKHNMCHAISCVFFYMLCLSPSP</sequence>
<dbReference type="Proteomes" id="UP000296284">
    <property type="component" value="Plasmid unnamed1"/>
</dbReference>
<name>A0ABX5T022_9ENTR</name>
<keyword evidence="1" id="KW-0614">Plasmid</keyword>
<organism evidence="1 2">
    <name type="scientific">Citrobacter tructae</name>
    <dbReference type="NCBI Taxonomy" id="2562449"/>
    <lineage>
        <taxon>Bacteria</taxon>
        <taxon>Pseudomonadati</taxon>
        <taxon>Pseudomonadota</taxon>
        <taxon>Gammaproteobacteria</taxon>
        <taxon>Enterobacterales</taxon>
        <taxon>Enterobacteriaceae</taxon>
        <taxon>Citrobacter</taxon>
    </lineage>
</organism>
<geneLocation type="plasmid" evidence="1 2">
    <name>unnamed1</name>
</geneLocation>
<dbReference type="EMBL" id="CP038468">
    <property type="protein sequence ID" value="QBX78876.1"/>
    <property type="molecule type" value="Genomic_DNA"/>
</dbReference>
<accession>A0ABX5T022</accession>
<keyword evidence="2" id="KW-1185">Reference proteome</keyword>
<evidence type="ECO:0000313" key="1">
    <source>
        <dbReference type="EMBL" id="QBX78876.1"/>
    </source>
</evidence>